<dbReference type="Gene3D" id="2.40.160.50">
    <property type="entry name" value="membrane protein fhac: a member of the omp85/tpsb transporter family"/>
    <property type="match status" value="1"/>
</dbReference>
<dbReference type="EMBL" id="SRLE01000013">
    <property type="protein sequence ID" value="TGD71607.1"/>
    <property type="molecule type" value="Genomic_DNA"/>
</dbReference>
<feature type="signal peptide" evidence="1">
    <location>
        <begin position="1"/>
        <end position="24"/>
    </location>
</feature>
<organism evidence="3 4">
    <name type="scientific">Mangrovimicrobium sediminis</name>
    <dbReference type="NCBI Taxonomy" id="2562682"/>
    <lineage>
        <taxon>Bacteria</taxon>
        <taxon>Pseudomonadati</taxon>
        <taxon>Pseudomonadota</taxon>
        <taxon>Gammaproteobacteria</taxon>
        <taxon>Cellvibrionales</taxon>
        <taxon>Halieaceae</taxon>
        <taxon>Mangrovimicrobium</taxon>
    </lineage>
</organism>
<gene>
    <name evidence="3" type="ORF">E4634_18385</name>
</gene>
<dbReference type="GO" id="GO:0098046">
    <property type="term" value="C:type V protein secretion system complex"/>
    <property type="evidence" value="ECO:0007669"/>
    <property type="project" value="TreeGrafter"/>
</dbReference>
<dbReference type="GO" id="GO:0046819">
    <property type="term" value="P:protein secretion by the type V secretion system"/>
    <property type="evidence" value="ECO:0007669"/>
    <property type="project" value="TreeGrafter"/>
</dbReference>
<sequence>MNRHRPGRAWLACSLTLCGSAALAQPGPGGPGADACREGPPLSGDEKFNFRISDAQQAFNRSLQGDLVVGHIEYIRYNVFNSEDPRERNWLYDLANRFNVVTWESVVHSQLLVREGGTYDAYALAESERLLRDLPFLYDARVIPRRVCGQVVDLEVITRDIWTLNPTISLSRSGGGNSATLGITDSNVLGSGKQVGLLYDNDPDRSGYSLIYGDPALFNSRWQMHAVYSDNSDGYYRNLAVERPFFSVYEPWSAGTSATQGKLEEATWFRGDEVTEFEHRYDRVRLFGAFADDPEEGHRVGRWSLGVHYETNDFDYSDSNIPPEALPASRDYVYPFVGYQSIEDQYLKVRNMNYIGRTEDFYTGERYHWSLGWSGEAFGASRDLLALDAHYGNTLWIDEGNMWRVQAYANGYLSPDEGDFENLWFTLYTSYFHRQHHNWTFYSAARVDLTNGLTDDRQVLLGGDNGMRGYERNYQVGDRSFVINLEERYYSDWHPFRLFRLGGALFLDVGRAWYDDEDNGANDGTLVDVGVGLRLNSSRANKRRVIHVDLAFPLATGDDVDDVQLLFRVRDQF</sequence>
<dbReference type="AlphaFoldDB" id="A0A4Z0LWT4"/>
<feature type="domain" description="Haemolysin activator HlyB C-terminal" evidence="2">
    <location>
        <begin position="428"/>
        <end position="535"/>
    </location>
</feature>
<dbReference type="GO" id="GO:0008320">
    <property type="term" value="F:protein transmembrane transporter activity"/>
    <property type="evidence" value="ECO:0007669"/>
    <property type="project" value="TreeGrafter"/>
</dbReference>
<keyword evidence="1" id="KW-0732">Signal</keyword>
<evidence type="ECO:0000259" key="2">
    <source>
        <dbReference type="Pfam" id="PF03865"/>
    </source>
</evidence>
<name>A0A4Z0LWT4_9GAMM</name>
<protein>
    <recommendedName>
        <fullName evidence="2">Haemolysin activator HlyB C-terminal domain-containing protein</fullName>
    </recommendedName>
</protein>
<keyword evidence="4" id="KW-1185">Reference proteome</keyword>
<dbReference type="Pfam" id="PF03865">
    <property type="entry name" value="ShlB"/>
    <property type="match status" value="1"/>
</dbReference>
<dbReference type="InterPro" id="IPR005565">
    <property type="entry name" value="Hemolysn_activator_HlyB_C"/>
</dbReference>
<dbReference type="PANTHER" id="PTHR34597">
    <property type="entry name" value="SLR1661 PROTEIN"/>
    <property type="match status" value="1"/>
</dbReference>
<dbReference type="RefSeq" id="WP_135446123.1">
    <property type="nucleotide sequence ID" value="NZ_SRLE01000013.1"/>
</dbReference>
<dbReference type="InterPro" id="IPR051544">
    <property type="entry name" value="TPS_OM_transporter"/>
</dbReference>
<evidence type="ECO:0000313" key="4">
    <source>
        <dbReference type="Proteomes" id="UP000298050"/>
    </source>
</evidence>
<dbReference type="OrthoDB" id="6306838at2"/>
<reference evidence="3 4" key="1">
    <citation type="submission" date="2019-04" db="EMBL/GenBank/DDBJ databases">
        <title>Taxonomy of novel Haliea sp. from mangrove soil of West Coast of India.</title>
        <authorList>
            <person name="Verma A."/>
            <person name="Kumar P."/>
            <person name="Krishnamurthi S."/>
        </authorList>
    </citation>
    <scope>NUCLEOTIDE SEQUENCE [LARGE SCALE GENOMIC DNA]</scope>
    <source>
        <strain evidence="3 4">SAOS-164</strain>
    </source>
</reference>
<proteinExistence type="predicted"/>
<dbReference type="PANTHER" id="PTHR34597:SF3">
    <property type="entry name" value="OUTER MEMBRANE TRANSPORTER CDIB"/>
    <property type="match status" value="1"/>
</dbReference>
<comment type="caution">
    <text evidence="3">The sequence shown here is derived from an EMBL/GenBank/DDBJ whole genome shotgun (WGS) entry which is preliminary data.</text>
</comment>
<evidence type="ECO:0000256" key="1">
    <source>
        <dbReference type="SAM" id="SignalP"/>
    </source>
</evidence>
<feature type="chain" id="PRO_5021388599" description="Haemolysin activator HlyB C-terminal domain-containing protein" evidence="1">
    <location>
        <begin position="25"/>
        <end position="573"/>
    </location>
</feature>
<dbReference type="Proteomes" id="UP000298050">
    <property type="component" value="Unassembled WGS sequence"/>
</dbReference>
<accession>A0A4Z0LWT4</accession>
<evidence type="ECO:0000313" key="3">
    <source>
        <dbReference type="EMBL" id="TGD71607.1"/>
    </source>
</evidence>